<dbReference type="InterPro" id="IPR000626">
    <property type="entry name" value="Ubiquitin-like_dom"/>
</dbReference>
<dbReference type="SMART" id="SM00551">
    <property type="entry name" value="ZnF_TAZ"/>
    <property type="match status" value="1"/>
</dbReference>
<dbReference type="SUPFAM" id="SSF144232">
    <property type="entry name" value="HIT/MYND zinc finger-like"/>
    <property type="match status" value="1"/>
</dbReference>
<evidence type="ECO:0000259" key="7">
    <source>
        <dbReference type="PROSITE" id="PS50865"/>
    </source>
</evidence>
<keyword evidence="2 4" id="KW-0863">Zinc-finger</keyword>
<comment type="caution">
    <text evidence="8">The sequence shown here is derived from an EMBL/GenBank/DDBJ whole genome shotgun (WGS) entry which is preliminary data.</text>
</comment>
<dbReference type="Pfam" id="PF02135">
    <property type="entry name" value="zf-TAZ"/>
    <property type="match status" value="1"/>
</dbReference>
<dbReference type="Gene3D" id="6.10.140.2220">
    <property type="match status" value="1"/>
</dbReference>
<dbReference type="AlphaFoldDB" id="A0AAD3DC96"/>
<evidence type="ECO:0000313" key="9">
    <source>
        <dbReference type="Proteomes" id="UP001054902"/>
    </source>
</evidence>
<dbReference type="Gene3D" id="1.10.8.10">
    <property type="entry name" value="DNA helicase RuvA subunit, C-terminal domain"/>
    <property type="match status" value="1"/>
</dbReference>
<dbReference type="PROSITE" id="PS50865">
    <property type="entry name" value="ZF_MYND_2"/>
    <property type="match status" value="1"/>
</dbReference>
<protein>
    <recommendedName>
        <fullName evidence="10">MYND-type domain-containing protein</fullName>
    </recommendedName>
</protein>
<dbReference type="EMBL" id="BLLK01000075">
    <property type="protein sequence ID" value="GFH61733.1"/>
    <property type="molecule type" value="Genomic_DNA"/>
</dbReference>
<dbReference type="SUPFAM" id="SSF57933">
    <property type="entry name" value="TAZ domain"/>
    <property type="match status" value="1"/>
</dbReference>
<dbReference type="Gene3D" id="3.10.20.90">
    <property type="entry name" value="Phosphatidylinositol 3-kinase Catalytic Subunit, Chain A, domain 1"/>
    <property type="match status" value="1"/>
</dbReference>
<evidence type="ECO:0008006" key="10">
    <source>
        <dbReference type="Google" id="ProtNLM"/>
    </source>
</evidence>
<dbReference type="Pfam" id="PF11976">
    <property type="entry name" value="Rad60-SLD"/>
    <property type="match status" value="1"/>
</dbReference>
<keyword evidence="1" id="KW-0479">Metal-binding</keyword>
<dbReference type="InterPro" id="IPR029071">
    <property type="entry name" value="Ubiquitin-like_domsf"/>
</dbReference>
<evidence type="ECO:0000256" key="1">
    <source>
        <dbReference type="ARBA" id="ARBA00022723"/>
    </source>
</evidence>
<dbReference type="InterPro" id="IPR002893">
    <property type="entry name" value="Znf_MYND"/>
</dbReference>
<evidence type="ECO:0000256" key="4">
    <source>
        <dbReference type="PROSITE-ProRule" id="PRU00134"/>
    </source>
</evidence>
<reference evidence="8 9" key="1">
    <citation type="journal article" date="2021" name="Sci. Rep.">
        <title>The genome of the diatom Chaetoceros tenuissimus carries an ancient integrated fragment of an extant virus.</title>
        <authorList>
            <person name="Hongo Y."/>
            <person name="Kimura K."/>
            <person name="Takaki Y."/>
            <person name="Yoshida Y."/>
            <person name="Baba S."/>
            <person name="Kobayashi G."/>
            <person name="Nagasaki K."/>
            <person name="Hano T."/>
            <person name="Tomaru Y."/>
        </authorList>
    </citation>
    <scope>NUCLEOTIDE SEQUENCE [LARGE SCALE GENOMIC DNA]</scope>
    <source>
        <strain evidence="8 9">NIES-3715</strain>
    </source>
</reference>
<dbReference type="Proteomes" id="UP001054902">
    <property type="component" value="Unassembled WGS sequence"/>
</dbReference>
<dbReference type="SUPFAM" id="SSF54236">
    <property type="entry name" value="Ubiquitin-like"/>
    <property type="match status" value="1"/>
</dbReference>
<organism evidence="8 9">
    <name type="scientific">Chaetoceros tenuissimus</name>
    <dbReference type="NCBI Taxonomy" id="426638"/>
    <lineage>
        <taxon>Eukaryota</taxon>
        <taxon>Sar</taxon>
        <taxon>Stramenopiles</taxon>
        <taxon>Ochrophyta</taxon>
        <taxon>Bacillariophyta</taxon>
        <taxon>Coscinodiscophyceae</taxon>
        <taxon>Chaetocerotophycidae</taxon>
        <taxon>Chaetocerotales</taxon>
        <taxon>Chaetocerotaceae</taxon>
        <taxon>Chaetoceros</taxon>
    </lineage>
</organism>
<feature type="domain" description="MYND-type" evidence="7">
    <location>
        <begin position="397"/>
        <end position="434"/>
    </location>
</feature>
<evidence type="ECO:0000256" key="5">
    <source>
        <dbReference type="SAM" id="MobiDB-lite"/>
    </source>
</evidence>
<evidence type="ECO:0000259" key="6">
    <source>
        <dbReference type="PROSITE" id="PS50053"/>
    </source>
</evidence>
<dbReference type="PANTHER" id="PTHR10562">
    <property type="entry name" value="SMALL UBIQUITIN-RELATED MODIFIER"/>
    <property type="match status" value="1"/>
</dbReference>
<feature type="region of interest" description="Disordered" evidence="5">
    <location>
        <begin position="471"/>
        <end position="490"/>
    </location>
</feature>
<keyword evidence="9" id="KW-1185">Reference proteome</keyword>
<dbReference type="CDD" id="cd01763">
    <property type="entry name" value="Ubl_SUMO_like"/>
    <property type="match status" value="1"/>
</dbReference>
<dbReference type="GO" id="GO:0008270">
    <property type="term" value="F:zinc ion binding"/>
    <property type="evidence" value="ECO:0007669"/>
    <property type="project" value="UniProtKB-KW"/>
</dbReference>
<dbReference type="Gene3D" id="1.20.1020.10">
    <property type="entry name" value="TAZ domain"/>
    <property type="match status" value="1"/>
</dbReference>
<dbReference type="InterPro" id="IPR035898">
    <property type="entry name" value="TAZ_dom_sf"/>
</dbReference>
<evidence type="ECO:0000256" key="2">
    <source>
        <dbReference type="ARBA" id="ARBA00022771"/>
    </source>
</evidence>
<name>A0AAD3DC96_9STRA</name>
<dbReference type="InterPro" id="IPR022617">
    <property type="entry name" value="Rad60/SUMO-like_dom"/>
</dbReference>
<sequence length="838" mass="98112">MTLTGDQAILFAEICIEFSNGVHLERALQKVPLFSGLCPLQRLSLVHEVMIGVLCKIEPMFPNTIQHHAAVVALREILCENIRREIKFVASIFTIGPDLLFVDERNARHYKDLQVDLDEKEQMQLKTESILMQYEAQKVKKKMKKKDTTRYLGKMEEEDNESQEHDDIEPLLFQGGAILKEERDAMRKMTMDEEKAFKWRLLCEKALQQENSSFMNLQHVNFDFRCQNRVKWEEAIKLLFSNILITRLSQNQQNLIFCGKIDQWSYCDPNNFGLICDLEKETKRLRQEYEESWDERKVAYDQRCITAVVAEKLASNFAHRSWFSKFGSKANEQKIYSSNFQARFDLFREMNEIDLDALKVPWNAESEEDVESELNSLRPSSFVPRWNDSRVSCHNSYNFCSNTENLQQCSRCKVAVYCSVECQRKHWPEHRSICKQLAALREDKAKLIEIAKRKGKFEPSEYIKDIFHLSGEDDDESSQESTPSLDSFAERDPEEVELVMNYAGYSRETAKDLLREYDYDLLETIRKLSDIELDRNSVECIKSRAICSNAYAIRALLDNHGDEEKGLKDVYQTLPAERKQKWLLKLKHAAKCIHVRGHCPKHFDCVRIKKLLKHMSFCCERYCQYDSCWKSREILKYYSECDEATRTTEEQHFVVEAAAKARIEEENEARIAKESCIDGVQISVGFCDEPKEKIFFRVEKNVKDIASRILLTFAERKGVSPEELRFIYHRKDGITFNHQHIINCSMEELGVENLDHFFVEKTLTIYILDYDVKEHREEATLKIRQTTRMSKVFNVYAKNKGLDPKALRFLLDGQRIPDDETALTLELENEDRIDCLLA</sequence>
<dbReference type="InterPro" id="IPR000197">
    <property type="entry name" value="Znf_TAZ"/>
</dbReference>
<proteinExistence type="predicted"/>
<accession>A0AAD3DC96</accession>
<evidence type="ECO:0000256" key="3">
    <source>
        <dbReference type="ARBA" id="ARBA00022833"/>
    </source>
</evidence>
<evidence type="ECO:0000313" key="8">
    <source>
        <dbReference type="EMBL" id="GFH61733.1"/>
    </source>
</evidence>
<dbReference type="Pfam" id="PF01753">
    <property type="entry name" value="zf-MYND"/>
    <property type="match status" value="1"/>
</dbReference>
<dbReference type="PROSITE" id="PS50053">
    <property type="entry name" value="UBIQUITIN_2"/>
    <property type="match status" value="1"/>
</dbReference>
<keyword evidence="3" id="KW-0862">Zinc</keyword>
<feature type="domain" description="Ubiquitin-like" evidence="6">
    <location>
        <begin position="761"/>
        <end position="838"/>
    </location>
</feature>
<gene>
    <name evidence="8" type="ORF">CTEN210_18209</name>
</gene>